<keyword evidence="3" id="KW-1185">Reference proteome</keyword>
<reference evidence="3" key="1">
    <citation type="submission" date="2023-07" db="EMBL/GenBank/DDBJ databases">
        <title>A draft genome of Kazachstania heterogenica Y-27499.</title>
        <authorList>
            <person name="Donic C."/>
            <person name="Kralova J.S."/>
            <person name="Fidel L."/>
            <person name="Ben-Dor S."/>
            <person name="Jung S."/>
        </authorList>
    </citation>
    <scope>NUCLEOTIDE SEQUENCE [LARGE SCALE GENOMIC DNA]</scope>
    <source>
        <strain evidence="3">Y27499</strain>
    </source>
</reference>
<dbReference type="AlphaFoldDB" id="A0AAN7WFS5"/>
<evidence type="ECO:0000313" key="2">
    <source>
        <dbReference type="EMBL" id="KAK5778610.1"/>
    </source>
</evidence>
<dbReference type="EMBL" id="JAWIZZ010000053">
    <property type="protein sequence ID" value="KAK5778610.1"/>
    <property type="molecule type" value="Genomic_DNA"/>
</dbReference>
<gene>
    <name evidence="2" type="ORF">RI543_004279</name>
</gene>
<evidence type="ECO:0000313" key="3">
    <source>
        <dbReference type="Proteomes" id="UP001306508"/>
    </source>
</evidence>
<feature type="region of interest" description="Disordered" evidence="1">
    <location>
        <begin position="29"/>
        <end position="50"/>
    </location>
</feature>
<name>A0AAN7WFS5_9SACH</name>
<organism evidence="2 3">
    <name type="scientific">Arxiozyma heterogenica</name>
    <dbReference type="NCBI Taxonomy" id="278026"/>
    <lineage>
        <taxon>Eukaryota</taxon>
        <taxon>Fungi</taxon>
        <taxon>Dikarya</taxon>
        <taxon>Ascomycota</taxon>
        <taxon>Saccharomycotina</taxon>
        <taxon>Saccharomycetes</taxon>
        <taxon>Saccharomycetales</taxon>
        <taxon>Saccharomycetaceae</taxon>
        <taxon>Arxiozyma</taxon>
    </lineage>
</organism>
<evidence type="ECO:0008006" key="4">
    <source>
        <dbReference type="Google" id="ProtNLM"/>
    </source>
</evidence>
<comment type="caution">
    <text evidence="2">The sequence shown here is derived from an EMBL/GenBank/DDBJ whole genome shotgun (WGS) entry which is preliminary data.</text>
</comment>
<proteinExistence type="predicted"/>
<feature type="compositionally biased region" description="Basic and acidic residues" evidence="1">
    <location>
        <begin position="29"/>
        <end position="38"/>
    </location>
</feature>
<evidence type="ECO:0000256" key="1">
    <source>
        <dbReference type="SAM" id="MobiDB-lite"/>
    </source>
</evidence>
<sequence length="585" mass="68949">MGFAVIGYPTKRHSNRSIHDQLPYELRSENDNKDDMYKQKSSRGRRKKNIRKFKKQKLIGGKSKELNRLDTNNNNDNNTLLTDDDKFDQQLIESTWLRRNIDTQYDMVQTRSNWLSQINTVMRSTGSNVTVLNQRKIGFYYTGRDIKFRRWQPTKSNVRNSLMSGTLYSKDNSLSLKPGGRTKHSDQKAFNSMESEVCKASKGHTKKEGQSNEVVYDNISTYDDNSNQSNVNIQDDLKKSADLKISGKEIMIEQSNMTKQKQNVVGNNKITDKLSLDKLPPEVIQKIFIFSFANYNMLLTNKYLNYCLKLSDHLLEINFIENYIHIIDYNNTQEDSDNMLLRVKCLNTKIFDDPIMTQFFLKRLKYLRKKFDKFITDDIIFKGLANYKSPSLPHRLYVNTIDYYFKNVRILKYFFKHFEVIVSSLIDNIIEWFFQFQIQYKIQHFLHVMKIIKKYCKKYDYLKDKTNFTAHHLVSILEYLFLNKSDRQLVTINFLKGLTSYVEEGDEIEENIDNIPLEKLKIKFVGVYLSMFYKPLFVDNENNVSDINMVLNDSSLWSCLREISNIELIDVFVSHGVRPSYGHII</sequence>
<dbReference type="Proteomes" id="UP001306508">
    <property type="component" value="Unassembled WGS sequence"/>
</dbReference>
<feature type="compositionally biased region" description="Basic residues" evidence="1">
    <location>
        <begin position="40"/>
        <end position="50"/>
    </location>
</feature>
<protein>
    <recommendedName>
        <fullName evidence="4">F-box domain-containing protein</fullName>
    </recommendedName>
</protein>
<accession>A0AAN7WFS5</accession>